<dbReference type="GO" id="GO:0006270">
    <property type="term" value="P:DNA replication initiation"/>
    <property type="evidence" value="ECO:0007669"/>
    <property type="project" value="TreeGrafter"/>
</dbReference>
<dbReference type="PANTHER" id="PTHR13561">
    <property type="entry name" value="DNA REPLICATION REGULATOR DPB11-RELATED"/>
    <property type="match status" value="1"/>
</dbReference>
<dbReference type="InterPro" id="IPR036420">
    <property type="entry name" value="BRCT_dom_sf"/>
</dbReference>
<dbReference type="GO" id="GO:0007095">
    <property type="term" value="P:mitotic G2 DNA damage checkpoint signaling"/>
    <property type="evidence" value="ECO:0007669"/>
    <property type="project" value="TreeGrafter"/>
</dbReference>
<dbReference type="CDD" id="cd17738">
    <property type="entry name" value="BRCT_TopBP1_rpt7"/>
    <property type="match status" value="1"/>
</dbReference>
<comment type="caution">
    <text evidence="3">The sequence shown here is derived from an EMBL/GenBank/DDBJ whole genome shotgun (WGS) entry which is preliminary data.</text>
</comment>
<evidence type="ECO:0000259" key="2">
    <source>
        <dbReference type="Pfam" id="PF00533"/>
    </source>
</evidence>
<dbReference type="Proteomes" id="UP000735302">
    <property type="component" value="Unassembled WGS sequence"/>
</dbReference>
<feature type="domain" description="BRCT" evidence="2">
    <location>
        <begin position="6"/>
        <end position="44"/>
    </location>
</feature>
<keyword evidence="4" id="KW-1185">Reference proteome</keyword>
<evidence type="ECO:0000256" key="1">
    <source>
        <dbReference type="ARBA" id="ARBA00022737"/>
    </source>
</evidence>
<dbReference type="InterPro" id="IPR001357">
    <property type="entry name" value="BRCT_dom"/>
</dbReference>
<dbReference type="SUPFAM" id="SSF52113">
    <property type="entry name" value="BRCT domain"/>
    <property type="match status" value="1"/>
</dbReference>
<proteinExistence type="predicted"/>
<accession>A0AAV4C7A7</accession>
<protein>
    <submittedName>
        <fullName evidence="3">DNA topoisomerase 2-binding protein 1</fullName>
    </submittedName>
</protein>
<dbReference type="EMBL" id="BLXT01006065">
    <property type="protein sequence ID" value="GFO28600.1"/>
    <property type="molecule type" value="Genomic_DNA"/>
</dbReference>
<dbReference type="GO" id="GO:0033314">
    <property type="term" value="P:mitotic DNA replication checkpoint signaling"/>
    <property type="evidence" value="ECO:0007669"/>
    <property type="project" value="TreeGrafter"/>
</dbReference>
<reference evidence="3 4" key="1">
    <citation type="journal article" date="2021" name="Elife">
        <title>Chloroplast acquisition without the gene transfer in kleptoplastic sea slugs, Plakobranchus ocellatus.</title>
        <authorList>
            <person name="Maeda T."/>
            <person name="Takahashi S."/>
            <person name="Yoshida T."/>
            <person name="Shimamura S."/>
            <person name="Takaki Y."/>
            <person name="Nagai Y."/>
            <person name="Toyoda A."/>
            <person name="Suzuki Y."/>
            <person name="Arimoto A."/>
            <person name="Ishii H."/>
            <person name="Satoh N."/>
            <person name="Nishiyama T."/>
            <person name="Hasebe M."/>
            <person name="Maruyama T."/>
            <person name="Minagawa J."/>
            <person name="Obokata J."/>
            <person name="Shigenobu S."/>
        </authorList>
    </citation>
    <scope>NUCLEOTIDE SEQUENCE [LARGE SCALE GENOMIC DNA]</scope>
</reference>
<name>A0AAV4C7A7_9GAST</name>
<feature type="non-terminal residue" evidence="3">
    <location>
        <position position="52"/>
    </location>
</feature>
<sequence length="52" mass="5991">MVEIQYFDPSATHLVVGQPARNEKYLSCIASGKWVLHKSYFEACRKEGKFVK</sequence>
<dbReference type="AlphaFoldDB" id="A0AAV4C7A7"/>
<gene>
    <name evidence="3" type="ORF">PoB_005510500</name>
</gene>
<dbReference type="Gene3D" id="3.40.50.10190">
    <property type="entry name" value="BRCT domain"/>
    <property type="match status" value="1"/>
</dbReference>
<evidence type="ECO:0000313" key="4">
    <source>
        <dbReference type="Proteomes" id="UP000735302"/>
    </source>
</evidence>
<organism evidence="3 4">
    <name type="scientific">Plakobranchus ocellatus</name>
    <dbReference type="NCBI Taxonomy" id="259542"/>
    <lineage>
        <taxon>Eukaryota</taxon>
        <taxon>Metazoa</taxon>
        <taxon>Spiralia</taxon>
        <taxon>Lophotrochozoa</taxon>
        <taxon>Mollusca</taxon>
        <taxon>Gastropoda</taxon>
        <taxon>Heterobranchia</taxon>
        <taxon>Euthyneura</taxon>
        <taxon>Panpulmonata</taxon>
        <taxon>Sacoglossa</taxon>
        <taxon>Placobranchoidea</taxon>
        <taxon>Plakobranchidae</taxon>
        <taxon>Plakobranchus</taxon>
    </lineage>
</organism>
<dbReference type="FunFam" id="3.40.50.10190:FF:000018">
    <property type="entry name" value="DNA topoisomerase 2-binding protein 1"/>
    <property type="match status" value="1"/>
</dbReference>
<dbReference type="Pfam" id="PF00533">
    <property type="entry name" value="BRCT"/>
    <property type="match status" value="1"/>
</dbReference>
<dbReference type="PANTHER" id="PTHR13561:SF20">
    <property type="entry name" value="DNA TOPOISOMERASE 2-BINDING PROTEIN 1"/>
    <property type="match status" value="1"/>
</dbReference>
<evidence type="ECO:0000313" key="3">
    <source>
        <dbReference type="EMBL" id="GFO28600.1"/>
    </source>
</evidence>
<keyword evidence="1" id="KW-0677">Repeat</keyword>